<reference evidence="6 7" key="1">
    <citation type="submission" date="2021-09" db="EMBL/GenBank/DDBJ databases">
        <title>Lysobacter sp. 13A isolated from the river sediment.</title>
        <authorList>
            <person name="Liu H."/>
            <person name="Li S."/>
            <person name="Mao S."/>
        </authorList>
    </citation>
    <scope>NUCLEOTIDE SEQUENCE [LARGE SCALE GENOMIC DNA]</scope>
    <source>
        <strain evidence="6 7">13A</strain>
    </source>
</reference>
<dbReference type="InterPro" id="IPR036388">
    <property type="entry name" value="WH-like_DNA-bd_sf"/>
</dbReference>
<keyword evidence="7" id="KW-1185">Reference proteome</keyword>
<dbReference type="Pfam" id="PF01022">
    <property type="entry name" value="HTH_5"/>
    <property type="match status" value="1"/>
</dbReference>
<evidence type="ECO:0000313" key="6">
    <source>
        <dbReference type="EMBL" id="MBZ4040497.1"/>
    </source>
</evidence>
<feature type="compositionally biased region" description="Pro residues" evidence="4">
    <location>
        <begin position="1"/>
        <end position="11"/>
    </location>
</feature>
<dbReference type="SMART" id="SM00418">
    <property type="entry name" value="HTH_ARSR"/>
    <property type="match status" value="1"/>
</dbReference>
<gene>
    <name evidence="6" type="ORF">K6753_13235</name>
</gene>
<keyword evidence="3" id="KW-0804">Transcription</keyword>
<organism evidence="6 7">
    <name type="scientific">Novilysobacter selenitireducens</name>
    <dbReference type="NCBI Taxonomy" id="2872639"/>
    <lineage>
        <taxon>Bacteria</taxon>
        <taxon>Pseudomonadati</taxon>
        <taxon>Pseudomonadota</taxon>
        <taxon>Gammaproteobacteria</taxon>
        <taxon>Lysobacterales</taxon>
        <taxon>Lysobacteraceae</taxon>
        <taxon>Novilysobacter</taxon>
    </lineage>
</organism>
<keyword evidence="1" id="KW-0805">Transcription regulation</keyword>
<evidence type="ECO:0000259" key="5">
    <source>
        <dbReference type="PROSITE" id="PS50987"/>
    </source>
</evidence>
<evidence type="ECO:0000256" key="4">
    <source>
        <dbReference type="SAM" id="MobiDB-lite"/>
    </source>
</evidence>
<dbReference type="PANTHER" id="PTHR43132:SF2">
    <property type="entry name" value="ARSENICAL RESISTANCE OPERON REPRESSOR ARSR-RELATED"/>
    <property type="match status" value="1"/>
</dbReference>
<dbReference type="PRINTS" id="PR00778">
    <property type="entry name" value="HTHARSR"/>
</dbReference>
<keyword evidence="2" id="KW-0238">DNA-binding</keyword>
<dbReference type="InterPro" id="IPR036390">
    <property type="entry name" value="WH_DNA-bd_sf"/>
</dbReference>
<evidence type="ECO:0000256" key="2">
    <source>
        <dbReference type="ARBA" id="ARBA00023125"/>
    </source>
</evidence>
<dbReference type="NCBIfam" id="NF033788">
    <property type="entry name" value="HTH_metalloreg"/>
    <property type="match status" value="1"/>
</dbReference>
<dbReference type="CDD" id="cd00090">
    <property type="entry name" value="HTH_ARSR"/>
    <property type="match status" value="1"/>
</dbReference>
<dbReference type="SUPFAM" id="SSF46785">
    <property type="entry name" value="Winged helix' DNA-binding domain"/>
    <property type="match status" value="1"/>
</dbReference>
<name>A0ABS7T9E6_9GAMM</name>
<dbReference type="Gene3D" id="1.10.10.10">
    <property type="entry name" value="Winged helix-like DNA-binding domain superfamily/Winged helix DNA-binding domain"/>
    <property type="match status" value="1"/>
</dbReference>
<evidence type="ECO:0000313" key="7">
    <source>
        <dbReference type="Proteomes" id="UP001430954"/>
    </source>
</evidence>
<dbReference type="RefSeq" id="WP_425492133.1">
    <property type="nucleotide sequence ID" value="NZ_JAINZW010000007.1"/>
</dbReference>
<evidence type="ECO:0000256" key="3">
    <source>
        <dbReference type="ARBA" id="ARBA00023163"/>
    </source>
</evidence>
<dbReference type="EMBL" id="JAINZW010000007">
    <property type="protein sequence ID" value="MBZ4040497.1"/>
    <property type="molecule type" value="Genomic_DNA"/>
</dbReference>
<dbReference type="Proteomes" id="UP001430954">
    <property type="component" value="Unassembled WGS sequence"/>
</dbReference>
<dbReference type="InterPro" id="IPR001845">
    <property type="entry name" value="HTH_ArsR_DNA-bd_dom"/>
</dbReference>
<proteinExistence type="predicted"/>
<protein>
    <submittedName>
        <fullName evidence="6">Metalloregulator ArsR/SmtB family transcription factor</fullName>
    </submittedName>
</protein>
<dbReference type="PROSITE" id="PS50987">
    <property type="entry name" value="HTH_ARSR_2"/>
    <property type="match status" value="1"/>
</dbReference>
<feature type="region of interest" description="Disordered" evidence="4">
    <location>
        <begin position="1"/>
        <end position="20"/>
    </location>
</feature>
<feature type="domain" description="HTH arsR-type" evidence="5">
    <location>
        <begin position="20"/>
        <end position="116"/>
    </location>
</feature>
<sequence length="116" mass="12410">MPSPKPAPPPSVIDLPDPDEMQRHAGEAAALLRSLANEQRLMVLCRLVGGELSVGQLLDGTALSQSALSQHLAVLREAGLVATRRQGQQVFYSLLDGPALRVMQTLHGIYCARDAS</sequence>
<evidence type="ECO:0000256" key="1">
    <source>
        <dbReference type="ARBA" id="ARBA00023015"/>
    </source>
</evidence>
<dbReference type="PANTHER" id="PTHR43132">
    <property type="entry name" value="ARSENICAL RESISTANCE OPERON REPRESSOR ARSR-RELATED"/>
    <property type="match status" value="1"/>
</dbReference>
<comment type="caution">
    <text evidence="6">The sequence shown here is derived from an EMBL/GenBank/DDBJ whole genome shotgun (WGS) entry which is preliminary data.</text>
</comment>
<dbReference type="InterPro" id="IPR051011">
    <property type="entry name" value="Metal_resp_trans_reg"/>
</dbReference>
<accession>A0ABS7T9E6</accession>
<dbReference type="InterPro" id="IPR011991">
    <property type="entry name" value="ArsR-like_HTH"/>
</dbReference>